<dbReference type="PANTHER" id="PTHR21512:SF5">
    <property type="entry name" value="TRAFFICKING PROTEIN PARTICLE COMPLEX SUBUNIT 9"/>
    <property type="match status" value="1"/>
</dbReference>
<dbReference type="AlphaFoldDB" id="A0A7S0DKP8"/>
<dbReference type="EMBL" id="HBEM01024170">
    <property type="protein sequence ID" value="CAD8457474.1"/>
    <property type="molecule type" value="Transcribed_RNA"/>
</dbReference>
<evidence type="ECO:0000256" key="1">
    <source>
        <dbReference type="SAM" id="MobiDB-lite"/>
    </source>
</evidence>
<reference evidence="4" key="1">
    <citation type="submission" date="2021-01" db="EMBL/GenBank/DDBJ databases">
        <authorList>
            <person name="Corre E."/>
            <person name="Pelletier E."/>
            <person name="Niang G."/>
            <person name="Scheremetjew M."/>
            <person name="Finn R."/>
            <person name="Kale V."/>
            <person name="Holt S."/>
            <person name="Cochrane G."/>
            <person name="Meng A."/>
            <person name="Brown T."/>
            <person name="Cohen L."/>
        </authorList>
    </citation>
    <scope>NUCLEOTIDE SEQUENCE</scope>
    <source>
        <strain evidence="4">CCMP2058</strain>
    </source>
</reference>
<dbReference type="InterPro" id="IPR013935">
    <property type="entry name" value="Trs120_TRAPPC9"/>
</dbReference>
<evidence type="ECO:0000259" key="3">
    <source>
        <dbReference type="Pfam" id="PF26254"/>
    </source>
</evidence>
<protein>
    <submittedName>
        <fullName evidence="4">Uncharacterized protein</fullName>
    </submittedName>
</protein>
<feature type="region of interest" description="Disordered" evidence="1">
    <location>
        <begin position="836"/>
        <end position="880"/>
    </location>
</feature>
<dbReference type="Pfam" id="PF26254">
    <property type="entry name" value="Ig_TRAPPC9-Trs120_1st"/>
    <property type="match status" value="1"/>
</dbReference>
<dbReference type="GO" id="GO:0005802">
    <property type="term" value="C:trans-Golgi network"/>
    <property type="evidence" value="ECO:0007669"/>
    <property type="project" value="TreeGrafter"/>
</dbReference>
<dbReference type="PANTHER" id="PTHR21512">
    <property type="entry name" value="TRAFFICKING PROTEIN PARTICLE COMPLEX SUBUNIT 9"/>
    <property type="match status" value="1"/>
</dbReference>
<dbReference type="Pfam" id="PF08626">
    <property type="entry name" value="TRAPPC9-Trs120"/>
    <property type="match status" value="1"/>
</dbReference>
<feature type="domain" description="Trs120/TRAPPC9 N-terminal" evidence="2">
    <location>
        <begin position="12"/>
        <end position="186"/>
    </location>
</feature>
<dbReference type="InterPro" id="IPR058565">
    <property type="entry name" value="Ig_TRAPPC9_Trs120_1st"/>
</dbReference>
<accession>A0A7S0DKP8</accession>
<sequence length="1157" mass="129335">MDLREQLSSHYRVRIAVVPLGSKPEACRDYIDEIKRNSVVEGSGMHFSPASDSPFKAWKSLKTRVHVQFFDSKLFNKSEWDEFHFHQKLFAVIGVVHCPTTPNLSMAYREFQDLKKVPKFSNAFRFRLYAFDEPVESKEEHALENLVMFPNQSIDHIRFYITANLSDLVSLLLKDFEKLASRMVKSKDNVLLTPADKAKHAEIIENKRLCLARRNKRVADLCLLAGTPSDAKKFYKDALEPARSSSDWIWAGGVIEGKAACLLREQGEEKAASNVIEWLNDAIACYSRVEIHGYPLKVFTGFKISLLCASLSKKDVMYKQKTRNALRVVTGIGEEGSAHEQIGIALEAAGIVAELGFSRIAAHYLYEASLIYHQLQQPTQVHYLLNILSEAFCMDISKYLKKAGGGLPMGDFDLPRGTVWTNDTKFPARHREAGWSDLGWERLHLSLLTSFISIPGHQANNGGTTDPLLLGSSFGQLLRSCKESLDQKTQSCLKQRLRILNRSMYPRKFSVKDIIQVVHIQPQALGADLKPHELVQEGNKEVFVYAPEGKGRNFRTKKKPKEVRLVAMEPFDIRITLCNPLTVSVDIQSIELLTSAPFKTFPASFCIPPMKDTYQVVISAYTTHPGKLTIEGVKLGLLEGEANYMVDDMGFGPLTLTQKEEGRFRFIERVCLRNIIVTPTLPRATLKVLDGRVCGRELFYGEQAVLWIEIENIGDIPIANLKLNIDMRFNSRSVEAQSLYYGASKRAKLTKDMKSMVSWEEKEMAGALPLSPRSKTKVPIYINGNPACCGIDIACRYADTKDAKFERCFQTNAEWVICSGISVKSIRISSVEPPSKPIWGPIENNSPSKGKDQDEKFEPQADLSPPSLLASTRRRTHKRPGPCSVDLTIVLQNSSAVDIAVAHHLDSKLKKRPPVVIPKMSTKTVVVPLQRISFGLENDLALIRLSQGDTSKSLDSVFGECVATFLGPQSIHWSVVGTPTPKPKGVLPLSANSNMLSPAMLRQVLIDPFVVKIKLSVDEDDDSILQKRGAYHICATESFITARVEVTSQYAKPTQPTNGQSEIEVERILPKMYEIKLVPEVVLGEDSIVVAGQTDTLLHVGSLVARHRYNTSFSHSVKVCFMHDGRYRLRSSCTALGEGSSLLILAQDELEVMVHEL</sequence>
<name>A0A7S0DKP8_9EUKA</name>
<feature type="compositionally biased region" description="Basic and acidic residues" evidence="1">
    <location>
        <begin position="849"/>
        <end position="859"/>
    </location>
</feature>
<evidence type="ECO:0000259" key="2">
    <source>
        <dbReference type="Pfam" id="PF08626"/>
    </source>
</evidence>
<gene>
    <name evidence="4" type="ORF">LAMO00422_LOCUS16421</name>
</gene>
<feature type="domain" description="Trs120/TRAPPC9 first Ig-like" evidence="3">
    <location>
        <begin position="538"/>
        <end position="634"/>
    </location>
</feature>
<proteinExistence type="predicted"/>
<evidence type="ECO:0000313" key="4">
    <source>
        <dbReference type="EMBL" id="CAD8457474.1"/>
    </source>
</evidence>
<dbReference type="InterPro" id="IPR058563">
    <property type="entry name" value="Trs120_TRAPPC9_N"/>
</dbReference>
<organism evidence="4">
    <name type="scientific">Amorphochlora amoebiformis</name>
    <dbReference type="NCBI Taxonomy" id="1561963"/>
    <lineage>
        <taxon>Eukaryota</taxon>
        <taxon>Sar</taxon>
        <taxon>Rhizaria</taxon>
        <taxon>Cercozoa</taxon>
        <taxon>Chlorarachniophyceae</taxon>
        <taxon>Amorphochlora</taxon>
    </lineage>
</organism>